<keyword evidence="2" id="KW-0378">Hydrolase</keyword>
<dbReference type="Gene3D" id="3.40.50.1000">
    <property type="entry name" value="HAD superfamily/HAD-like"/>
    <property type="match status" value="1"/>
</dbReference>
<dbReference type="NCBIfam" id="TIGR01509">
    <property type="entry name" value="HAD-SF-IA-v3"/>
    <property type="match status" value="1"/>
</dbReference>
<evidence type="ECO:0000256" key="4">
    <source>
        <dbReference type="ARBA" id="ARBA00023277"/>
    </source>
</evidence>
<dbReference type="InterPro" id="IPR006439">
    <property type="entry name" value="HAD-SF_hydro_IA"/>
</dbReference>
<evidence type="ECO:0000256" key="3">
    <source>
        <dbReference type="ARBA" id="ARBA00022842"/>
    </source>
</evidence>
<dbReference type="PANTHER" id="PTHR43434:SF23">
    <property type="entry name" value="PHOSPHOGLYCOLATE PHOSPHATASE"/>
    <property type="match status" value="1"/>
</dbReference>
<dbReference type="Proteomes" id="UP000185639">
    <property type="component" value="Unassembled WGS sequence"/>
</dbReference>
<dbReference type="EMBL" id="FTOH01000006">
    <property type="protein sequence ID" value="SIS92622.1"/>
    <property type="molecule type" value="Genomic_DNA"/>
</dbReference>
<dbReference type="SFLD" id="SFLDS00003">
    <property type="entry name" value="Haloacid_Dehalogenase"/>
    <property type="match status" value="1"/>
</dbReference>
<organism evidence="5 6">
    <name type="scientific">Thalassolituus maritimus</name>
    <dbReference type="NCBI Taxonomy" id="484498"/>
    <lineage>
        <taxon>Bacteria</taxon>
        <taxon>Pseudomonadati</taxon>
        <taxon>Pseudomonadota</taxon>
        <taxon>Gammaproteobacteria</taxon>
        <taxon>Oceanospirillales</taxon>
        <taxon>Oceanospirillaceae</taxon>
        <taxon>Thalassolituus</taxon>
    </lineage>
</organism>
<dbReference type="STRING" id="484498.SAMN05421686_106144"/>
<protein>
    <submittedName>
        <fullName evidence="5">Phosphoglycolate phosphatase</fullName>
    </submittedName>
</protein>
<evidence type="ECO:0000313" key="5">
    <source>
        <dbReference type="EMBL" id="SIS92622.1"/>
    </source>
</evidence>
<name>A0A1N7N2R0_9GAMM</name>
<dbReference type="GO" id="GO:0046872">
    <property type="term" value="F:metal ion binding"/>
    <property type="evidence" value="ECO:0007669"/>
    <property type="project" value="UniProtKB-KW"/>
</dbReference>
<dbReference type="PANTHER" id="PTHR43434">
    <property type="entry name" value="PHOSPHOGLYCOLATE PHOSPHATASE"/>
    <property type="match status" value="1"/>
</dbReference>
<dbReference type="InterPro" id="IPR041492">
    <property type="entry name" value="HAD_2"/>
</dbReference>
<dbReference type="InterPro" id="IPR036412">
    <property type="entry name" value="HAD-like_sf"/>
</dbReference>
<dbReference type="InterPro" id="IPR050155">
    <property type="entry name" value="HAD-like_hydrolase_sf"/>
</dbReference>
<dbReference type="GO" id="GO:0006281">
    <property type="term" value="P:DNA repair"/>
    <property type="evidence" value="ECO:0007669"/>
    <property type="project" value="TreeGrafter"/>
</dbReference>
<sequence length="218" mass="24346">MTPEAVLFDLDGTLVDTALDFFNVVNSLREEESLPALADSTIREQVSNGGVALACLTWEIDRSHPDIQDYRQRLLDRYENTVGDKAQLFKGFSELLNKLEQGSVPWGIVTNKPRLYTDLLLERMPLACKFVVCPEDVQRTKPAPDSLLLCASMMEVQPSSCWYVGDHIRDIEAARAAGMTSIAALFGYIEESEDPQAWQADHYVNDPYEITALLSGKA</sequence>
<evidence type="ECO:0000256" key="1">
    <source>
        <dbReference type="ARBA" id="ARBA00022723"/>
    </source>
</evidence>
<reference evidence="6" key="1">
    <citation type="submission" date="2017-01" db="EMBL/GenBank/DDBJ databases">
        <authorList>
            <person name="Varghese N."/>
            <person name="Submissions S."/>
        </authorList>
    </citation>
    <scope>NUCLEOTIDE SEQUENCE [LARGE SCALE GENOMIC DNA]</scope>
    <source>
        <strain evidence="6">DSM 24913</strain>
    </source>
</reference>
<dbReference type="InterPro" id="IPR023214">
    <property type="entry name" value="HAD_sf"/>
</dbReference>
<dbReference type="InterPro" id="IPR023198">
    <property type="entry name" value="PGP-like_dom2"/>
</dbReference>
<evidence type="ECO:0000313" key="6">
    <source>
        <dbReference type="Proteomes" id="UP000185639"/>
    </source>
</evidence>
<keyword evidence="1" id="KW-0479">Metal-binding</keyword>
<evidence type="ECO:0000256" key="2">
    <source>
        <dbReference type="ARBA" id="ARBA00022801"/>
    </source>
</evidence>
<accession>A0A1N7N2R0</accession>
<gene>
    <name evidence="5" type="ORF">SAMN05421686_106144</name>
</gene>
<dbReference type="NCBIfam" id="TIGR01549">
    <property type="entry name" value="HAD-SF-IA-v1"/>
    <property type="match status" value="1"/>
</dbReference>
<dbReference type="SFLD" id="SFLDG01135">
    <property type="entry name" value="C1.5.6:_HAD__Beta-PGM__Phospha"/>
    <property type="match status" value="1"/>
</dbReference>
<dbReference type="SUPFAM" id="SSF56784">
    <property type="entry name" value="HAD-like"/>
    <property type="match status" value="1"/>
</dbReference>
<dbReference type="SFLD" id="SFLDG01129">
    <property type="entry name" value="C1.5:_HAD__Beta-PGM__Phosphata"/>
    <property type="match status" value="1"/>
</dbReference>
<dbReference type="RefSeq" id="WP_076516018.1">
    <property type="nucleotide sequence ID" value="NZ_FTOH01000006.1"/>
</dbReference>
<dbReference type="Pfam" id="PF13419">
    <property type="entry name" value="HAD_2"/>
    <property type="match status" value="1"/>
</dbReference>
<keyword evidence="6" id="KW-1185">Reference proteome</keyword>
<keyword evidence="4" id="KW-0119">Carbohydrate metabolism</keyword>
<proteinExistence type="predicted"/>
<dbReference type="OrthoDB" id="9776368at2"/>
<dbReference type="GO" id="GO:0008967">
    <property type="term" value="F:phosphoglycolate phosphatase activity"/>
    <property type="evidence" value="ECO:0007669"/>
    <property type="project" value="TreeGrafter"/>
</dbReference>
<dbReference type="GO" id="GO:0005829">
    <property type="term" value="C:cytosol"/>
    <property type="evidence" value="ECO:0007669"/>
    <property type="project" value="TreeGrafter"/>
</dbReference>
<dbReference type="AlphaFoldDB" id="A0A1N7N2R0"/>
<dbReference type="Gene3D" id="1.10.150.240">
    <property type="entry name" value="Putative phosphatase, domain 2"/>
    <property type="match status" value="1"/>
</dbReference>
<keyword evidence="3" id="KW-0460">Magnesium</keyword>